<feature type="domain" description="AMP-dependent synthetase/ligase" evidence="4">
    <location>
        <begin position="47"/>
        <end position="268"/>
    </location>
</feature>
<gene>
    <name evidence="6" type="ORF">GMOD_00010326</name>
</gene>
<sequence length="931" mass="104627">MDVVAWSQSRINTALSSLSSPVALITTPCPGVQLRRITVSFRKEWLYSPLEDTDELYAQLDTRRAELQEDDLIWIFFTSRTTGKPKGVMVYHSAAYAYSLVKLMDPKHDFQSDTLDGIRSLLVFSVGFDGCASVIWSTLTQGNTLVMASPTSFPEVAATCDALMLTPSMLATLDPLGPYDRVRYIFMGAEDPSMDVVRRWIGPNRKAFTTYGPTETTCFITLGELKCNEEVTLGDTLPGVKVVVVDEHMQECSHGELLIAGVGLAAGYINNPDLTATKFIQRNGERFYRTGDFVRKTEKGQLVWAGRADSLVKNRGFFINLETEVEPALLSFDSVQSAVALKWRDRVIGYVQPATVDVEELRNFMKRRFDPFIVPDEIWALSKFPLTFNGKTDRRALIAQREEWTSQGDEDSFSDRHFEAYDALRLAFSKCLHIAFKDMDRTSSFVRLGGNSITAIRLSTFMKKYGYLVRPIQILRLDMIGPLEERCEILSNSDMSAPSIIDDEQSCGKAPATPTQRVFLEQSLLNPKETALIGISKYVGDPLAIPSAGELHAAFVKALSAHSIFQTRFNLTDFSLSRLNRLNLDWHEESVEEAEFDDACVMAEKNAWSSLDKITRLDNEIPYYHITCISVPDRKALAFVTRAHHVLLDVVSQGIIAEDVDRALAGDHVQPGPQIMDFARFMHKHKQENIEKAINMFQSMVEAVPVTSVLQPPSPRASSLEQSPGLIRLRAPTSLRKSALDVSARRQGITTSTMVYAAWALFLSSVTAWDQVGFRISLSGRTVPWPSAHAIVGAVIDRAPFGIAVSKELSVHKWLAEVHKRTLDILEFEGLGMSLPTFLKSDRRTNTTNVLCFLDMNEASTPNWTYHEMQKHWYLIDWYVLQENDCVLSVFEFQSRQIDSDWAREAAEIPGRILQGLVNATEETMVREILK</sequence>
<dbReference type="InterPro" id="IPR001242">
    <property type="entry name" value="Condensation_dom"/>
</dbReference>
<keyword evidence="3" id="KW-0436">Ligase</keyword>
<proteinExistence type="predicted"/>
<dbReference type="GO" id="GO:0043041">
    <property type="term" value="P:amino acid activation for nonribosomal peptide biosynthetic process"/>
    <property type="evidence" value="ECO:0007669"/>
    <property type="project" value="TreeGrafter"/>
</dbReference>
<reference evidence="6 7" key="1">
    <citation type="journal article" date="2014" name="PLoS ONE">
        <title>De novo Genome Assembly of the Fungal Plant Pathogen Pyrenophora semeniperda.</title>
        <authorList>
            <person name="Soliai M.M."/>
            <person name="Meyer S.E."/>
            <person name="Udall J.A."/>
            <person name="Elzinga D.E."/>
            <person name="Hermansen R.A."/>
            <person name="Bodily P.M."/>
            <person name="Hart A.A."/>
            <person name="Coleman C.E."/>
        </authorList>
    </citation>
    <scope>NUCLEOTIDE SEQUENCE [LARGE SCALE GENOMIC DNA]</scope>
    <source>
        <strain evidence="6 7">CCB06</strain>
        <tissue evidence="6">Mycelium</tissue>
    </source>
</reference>
<evidence type="ECO:0000256" key="1">
    <source>
        <dbReference type="ARBA" id="ARBA00022450"/>
    </source>
</evidence>
<evidence type="ECO:0000256" key="2">
    <source>
        <dbReference type="ARBA" id="ARBA00022553"/>
    </source>
</evidence>
<protein>
    <submittedName>
        <fullName evidence="6">Nonribosomal peptide synthetase 5</fullName>
    </submittedName>
</protein>
<dbReference type="Gene3D" id="3.30.300.30">
    <property type="match status" value="1"/>
</dbReference>
<dbReference type="InterPro" id="IPR042099">
    <property type="entry name" value="ANL_N_sf"/>
</dbReference>
<dbReference type="PROSITE" id="PS00012">
    <property type="entry name" value="PHOSPHOPANTETHEINE"/>
    <property type="match status" value="1"/>
</dbReference>
<dbReference type="EMBL" id="KE747821">
    <property type="protein sequence ID" value="RMZ69743.1"/>
    <property type="molecule type" value="Genomic_DNA"/>
</dbReference>
<dbReference type="InterPro" id="IPR006162">
    <property type="entry name" value="Ppantetheine_attach_site"/>
</dbReference>
<keyword evidence="2" id="KW-0597">Phosphoprotein</keyword>
<evidence type="ECO:0000313" key="7">
    <source>
        <dbReference type="Proteomes" id="UP000265663"/>
    </source>
</evidence>
<dbReference type="GO" id="GO:0005737">
    <property type="term" value="C:cytoplasm"/>
    <property type="evidence" value="ECO:0007669"/>
    <property type="project" value="TreeGrafter"/>
</dbReference>
<dbReference type="OrthoDB" id="416786at2759"/>
<dbReference type="Proteomes" id="UP000265663">
    <property type="component" value="Unassembled WGS sequence"/>
</dbReference>
<dbReference type="PANTHER" id="PTHR45527:SF1">
    <property type="entry name" value="FATTY ACID SYNTHASE"/>
    <property type="match status" value="1"/>
</dbReference>
<dbReference type="Pfam" id="PF00501">
    <property type="entry name" value="AMP-binding"/>
    <property type="match status" value="1"/>
</dbReference>
<dbReference type="InterPro" id="IPR023213">
    <property type="entry name" value="CAT-like_dom_sf"/>
</dbReference>
<dbReference type="Pfam" id="PF00668">
    <property type="entry name" value="Condensation"/>
    <property type="match status" value="1"/>
</dbReference>
<dbReference type="AlphaFoldDB" id="A0A3M7M5H8"/>
<dbReference type="SUPFAM" id="SSF52777">
    <property type="entry name" value="CoA-dependent acyltransferases"/>
    <property type="match status" value="2"/>
</dbReference>
<evidence type="ECO:0000259" key="4">
    <source>
        <dbReference type="Pfam" id="PF00501"/>
    </source>
</evidence>
<name>A0A3M7M5H8_9PLEO</name>
<dbReference type="PANTHER" id="PTHR45527">
    <property type="entry name" value="NONRIBOSOMAL PEPTIDE SYNTHETASE"/>
    <property type="match status" value="1"/>
</dbReference>
<organism evidence="6 7">
    <name type="scientific">Pyrenophora seminiperda CCB06</name>
    <dbReference type="NCBI Taxonomy" id="1302712"/>
    <lineage>
        <taxon>Eukaryota</taxon>
        <taxon>Fungi</taxon>
        <taxon>Dikarya</taxon>
        <taxon>Ascomycota</taxon>
        <taxon>Pezizomycotina</taxon>
        <taxon>Dothideomycetes</taxon>
        <taxon>Pleosporomycetidae</taxon>
        <taxon>Pleosporales</taxon>
        <taxon>Pleosporineae</taxon>
        <taxon>Pleosporaceae</taxon>
        <taxon>Pyrenophora</taxon>
    </lineage>
</organism>
<dbReference type="GO" id="GO:0016874">
    <property type="term" value="F:ligase activity"/>
    <property type="evidence" value="ECO:0007669"/>
    <property type="project" value="UniProtKB-KW"/>
</dbReference>
<dbReference type="Gene3D" id="3.30.559.10">
    <property type="entry name" value="Chloramphenicol acetyltransferase-like domain"/>
    <property type="match status" value="1"/>
</dbReference>
<feature type="domain" description="Condensation" evidence="5">
    <location>
        <begin position="550"/>
        <end position="831"/>
    </location>
</feature>
<accession>A0A3M7M5H8</accession>
<keyword evidence="1" id="KW-0596">Phosphopantetheine</keyword>
<dbReference type="InterPro" id="IPR045851">
    <property type="entry name" value="AMP-bd_C_sf"/>
</dbReference>
<dbReference type="InterPro" id="IPR000873">
    <property type="entry name" value="AMP-dep_synth/lig_dom"/>
</dbReference>
<keyword evidence="7" id="KW-1185">Reference proteome</keyword>
<evidence type="ECO:0000313" key="6">
    <source>
        <dbReference type="EMBL" id="RMZ69743.1"/>
    </source>
</evidence>
<dbReference type="GO" id="GO:0044550">
    <property type="term" value="P:secondary metabolite biosynthetic process"/>
    <property type="evidence" value="ECO:0007669"/>
    <property type="project" value="TreeGrafter"/>
</dbReference>
<dbReference type="Gene3D" id="3.40.50.12780">
    <property type="entry name" value="N-terminal domain of ligase-like"/>
    <property type="match status" value="1"/>
</dbReference>
<dbReference type="SUPFAM" id="SSF56801">
    <property type="entry name" value="Acetyl-CoA synthetase-like"/>
    <property type="match status" value="1"/>
</dbReference>
<evidence type="ECO:0000256" key="3">
    <source>
        <dbReference type="ARBA" id="ARBA00022598"/>
    </source>
</evidence>
<evidence type="ECO:0000259" key="5">
    <source>
        <dbReference type="Pfam" id="PF00668"/>
    </source>
</evidence>
<dbReference type="Gene3D" id="3.30.559.30">
    <property type="entry name" value="Nonribosomal peptide synthetase, condensation domain"/>
    <property type="match status" value="1"/>
</dbReference>
<dbReference type="GO" id="GO:0031177">
    <property type="term" value="F:phosphopantetheine binding"/>
    <property type="evidence" value="ECO:0007669"/>
    <property type="project" value="TreeGrafter"/>
</dbReference>